<evidence type="ECO:0000313" key="5">
    <source>
        <dbReference type="Proteomes" id="UP000271974"/>
    </source>
</evidence>
<keyword evidence="3" id="KW-0732">Signal</keyword>
<evidence type="ECO:0000256" key="1">
    <source>
        <dbReference type="SAM" id="Coils"/>
    </source>
</evidence>
<gene>
    <name evidence="4" type="ORF">EGW08_004217</name>
</gene>
<reference evidence="4 5" key="1">
    <citation type="submission" date="2019-01" db="EMBL/GenBank/DDBJ databases">
        <title>A draft genome assembly of the solar-powered sea slug Elysia chlorotica.</title>
        <authorList>
            <person name="Cai H."/>
            <person name="Li Q."/>
            <person name="Fang X."/>
            <person name="Li J."/>
            <person name="Curtis N.E."/>
            <person name="Altenburger A."/>
            <person name="Shibata T."/>
            <person name="Feng M."/>
            <person name="Maeda T."/>
            <person name="Schwartz J.A."/>
            <person name="Shigenobu S."/>
            <person name="Lundholm N."/>
            <person name="Nishiyama T."/>
            <person name="Yang H."/>
            <person name="Hasebe M."/>
            <person name="Li S."/>
            <person name="Pierce S.K."/>
            <person name="Wang J."/>
        </authorList>
    </citation>
    <scope>NUCLEOTIDE SEQUENCE [LARGE SCALE GENOMIC DNA]</scope>
    <source>
        <strain evidence="4">EC2010</strain>
        <tissue evidence="4">Whole organism of an adult</tissue>
    </source>
</reference>
<feature type="signal peptide" evidence="3">
    <location>
        <begin position="1"/>
        <end position="27"/>
    </location>
</feature>
<name>A0A3S0ZWX4_ELYCH</name>
<feature type="compositionally biased region" description="Pro residues" evidence="2">
    <location>
        <begin position="252"/>
        <end position="261"/>
    </location>
</feature>
<feature type="region of interest" description="Disordered" evidence="2">
    <location>
        <begin position="227"/>
        <end position="273"/>
    </location>
</feature>
<feature type="chain" id="PRO_5018790757" evidence="3">
    <location>
        <begin position="28"/>
        <end position="273"/>
    </location>
</feature>
<evidence type="ECO:0000256" key="3">
    <source>
        <dbReference type="SAM" id="SignalP"/>
    </source>
</evidence>
<comment type="caution">
    <text evidence="4">The sequence shown here is derived from an EMBL/GenBank/DDBJ whole genome shotgun (WGS) entry which is preliminary data.</text>
</comment>
<keyword evidence="5" id="KW-1185">Reference proteome</keyword>
<keyword evidence="1" id="KW-0175">Coiled coil</keyword>
<dbReference type="Proteomes" id="UP000271974">
    <property type="component" value="Unassembled WGS sequence"/>
</dbReference>
<dbReference type="EMBL" id="RQTK01000094">
    <property type="protein sequence ID" value="RUS88051.1"/>
    <property type="molecule type" value="Genomic_DNA"/>
</dbReference>
<accession>A0A3S0ZWX4</accession>
<sequence>MKRGDFCSRGICALTLILSFLWIPTTGQLLVPVTAPGATPKPTSSSLGPSSCNYLISRTNGVCMVTTSAVDRQLNAIKDDNFRARLQFMSQNSVLQSQISKIESDDVKLSLRVDGLQRDLQALRSRVSTTAPGAPTGSANINQLRTTLQQSIQGVDNRVTGLAAAYQRDAVSQAQTNAAFQQQLTQLLQDNQQLTINNNRLTQELQRLSTQMQTLATGVRQAVAGAPVPTLHRPPPPPLAPRLPAPRLHQPQPRPLPPSTPPASSRSSKTFST</sequence>
<evidence type="ECO:0000256" key="2">
    <source>
        <dbReference type="SAM" id="MobiDB-lite"/>
    </source>
</evidence>
<protein>
    <submittedName>
        <fullName evidence="4">Uncharacterized protein</fullName>
    </submittedName>
</protein>
<proteinExistence type="predicted"/>
<feature type="compositionally biased region" description="Pro residues" evidence="2">
    <location>
        <begin position="232"/>
        <end position="244"/>
    </location>
</feature>
<organism evidence="4 5">
    <name type="scientific">Elysia chlorotica</name>
    <name type="common">Eastern emerald elysia</name>
    <name type="synonym">Sea slug</name>
    <dbReference type="NCBI Taxonomy" id="188477"/>
    <lineage>
        <taxon>Eukaryota</taxon>
        <taxon>Metazoa</taxon>
        <taxon>Spiralia</taxon>
        <taxon>Lophotrochozoa</taxon>
        <taxon>Mollusca</taxon>
        <taxon>Gastropoda</taxon>
        <taxon>Heterobranchia</taxon>
        <taxon>Euthyneura</taxon>
        <taxon>Panpulmonata</taxon>
        <taxon>Sacoglossa</taxon>
        <taxon>Placobranchoidea</taxon>
        <taxon>Plakobranchidae</taxon>
        <taxon>Elysia</taxon>
    </lineage>
</organism>
<feature type="compositionally biased region" description="Low complexity" evidence="2">
    <location>
        <begin position="262"/>
        <end position="273"/>
    </location>
</feature>
<dbReference type="OrthoDB" id="6086794at2759"/>
<dbReference type="AlphaFoldDB" id="A0A3S0ZWX4"/>
<evidence type="ECO:0000313" key="4">
    <source>
        <dbReference type="EMBL" id="RUS88051.1"/>
    </source>
</evidence>
<feature type="coiled-coil region" evidence="1">
    <location>
        <begin position="177"/>
        <end position="218"/>
    </location>
</feature>